<evidence type="ECO:0000256" key="1">
    <source>
        <dbReference type="SAM" id="MobiDB-lite"/>
    </source>
</evidence>
<dbReference type="Proteomes" id="UP000887226">
    <property type="component" value="Unassembled WGS sequence"/>
</dbReference>
<evidence type="ECO:0000313" key="3">
    <source>
        <dbReference type="EMBL" id="KAG9244943.1"/>
    </source>
</evidence>
<feature type="region of interest" description="Disordered" evidence="1">
    <location>
        <begin position="310"/>
        <end position="331"/>
    </location>
</feature>
<name>A0A9P7Z3I8_9HELO</name>
<comment type="caution">
    <text evidence="3">The sequence shown here is derived from an EMBL/GenBank/DDBJ whole genome shotgun (WGS) entry which is preliminary data.</text>
</comment>
<accession>A0A9P7Z3I8</accession>
<keyword evidence="2" id="KW-0472">Membrane</keyword>
<dbReference type="EMBL" id="MU253874">
    <property type="protein sequence ID" value="KAG9244943.1"/>
    <property type="molecule type" value="Genomic_DNA"/>
</dbReference>
<proteinExistence type="predicted"/>
<evidence type="ECO:0000256" key="2">
    <source>
        <dbReference type="SAM" id="Phobius"/>
    </source>
</evidence>
<sequence length="331" mass="37234">MSNTAINDILQKLHIFFSSASHHNRIVHGLLTSYAIRAPLDAIEMHYKNNAAYQRQLPDPEAAILGDLKSTEVFKTSVKFDFYYMHSVNSSIDSVYRQVCALKVGAVDIAEQIMWDGKHDGKNWAVIKGDMREKINNMLIESVKDSGELAARLHDNKDSRRKHLRKNEHRYNASPIHTIHTTLLCTFTPPISNYDPSLRLRSQQPAPPQTPKKSSAESTALLWLALLWLALIVFLLGLVFIIAGTVWDYAKDRRKSKRKRRDEQARSPWGCLRCSSPSPSEPKSTFRLQELFGGKPVIRHPYLKLQATTAGEAAGKGQEGGSLFSGLSGRK</sequence>
<gene>
    <name evidence="3" type="ORF">BJ878DRAFT_541797</name>
</gene>
<feature type="transmembrane region" description="Helical" evidence="2">
    <location>
        <begin position="220"/>
        <end position="250"/>
    </location>
</feature>
<keyword evidence="2" id="KW-0812">Transmembrane</keyword>
<keyword evidence="4" id="KW-1185">Reference proteome</keyword>
<reference evidence="3" key="1">
    <citation type="journal article" date="2021" name="IMA Fungus">
        <title>Genomic characterization of three marine fungi, including Emericellopsis atlantica sp. nov. with signatures of a generalist lifestyle and marine biomass degradation.</title>
        <authorList>
            <person name="Hagestad O.C."/>
            <person name="Hou L."/>
            <person name="Andersen J.H."/>
            <person name="Hansen E.H."/>
            <person name="Altermark B."/>
            <person name="Li C."/>
            <person name="Kuhnert E."/>
            <person name="Cox R.J."/>
            <person name="Crous P.W."/>
            <person name="Spatafora J.W."/>
            <person name="Lail K."/>
            <person name="Amirebrahimi M."/>
            <person name="Lipzen A."/>
            <person name="Pangilinan J."/>
            <person name="Andreopoulos W."/>
            <person name="Hayes R.D."/>
            <person name="Ng V."/>
            <person name="Grigoriev I.V."/>
            <person name="Jackson S.A."/>
            <person name="Sutton T.D.S."/>
            <person name="Dobson A.D.W."/>
            <person name="Rama T."/>
        </authorList>
    </citation>
    <scope>NUCLEOTIDE SEQUENCE</scope>
    <source>
        <strain evidence="3">TRa3180A</strain>
    </source>
</reference>
<evidence type="ECO:0000313" key="4">
    <source>
        <dbReference type="Proteomes" id="UP000887226"/>
    </source>
</evidence>
<keyword evidence="2" id="KW-1133">Transmembrane helix</keyword>
<dbReference type="AlphaFoldDB" id="A0A9P7Z3I8"/>
<protein>
    <submittedName>
        <fullName evidence="3">Uncharacterized protein</fullName>
    </submittedName>
</protein>
<dbReference type="OrthoDB" id="10004862at2759"/>
<feature type="region of interest" description="Disordered" evidence="1">
    <location>
        <begin position="253"/>
        <end position="283"/>
    </location>
</feature>
<organism evidence="3 4">
    <name type="scientific">Calycina marina</name>
    <dbReference type="NCBI Taxonomy" id="1763456"/>
    <lineage>
        <taxon>Eukaryota</taxon>
        <taxon>Fungi</taxon>
        <taxon>Dikarya</taxon>
        <taxon>Ascomycota</taxon>
        <taxon>Pezizomycotina</taxon>
        <taxon>Leotiomycetes</taxon>
        <taxon>Helotiales</taxon>
        <taxon>Pezizellaceae</taxon>
        <taxon>Calycina</taxon>
    </lineage>
</organism>